<dbReference type="InterPro" id="IPR050461">
    <property type="entry name" value="Nitroreductase_HadB/RutE"/>
</dbReference>
<dbReference type="RefSeq" id="WP_253835627.1">
    <property type="nucleotide sequence ID" value="NZ_JAMTCS010000006.1"/>
</dbReference>
<dbReference type="SUPFAM" id="SSF55469">
    <property type="entry name" value="FMN-dependent nitroreductase-like"/>
    <property type="match status" value="1"/>
</dbReference>
<reference evidence="2" key="1">
    <citation type="submission" date="2022-06" db="EMBL/GenBank/DDBJ databases">
        <title>Genomic Encyclopedia of Archaeal and Bacterial Type Strains, Phase II (KMG-II): from individual species to whole genera.</title>
        <authorList>
            <person name="Goeker M."/>
        </authorList>
    </citation>
    <scope>NUCLEOTIDE SEQUENCE</scope>
    <source>
        <strain evidence="2">DSM 26652</strain>
    </source>
</reference>
<proteinExistence type="predicted"/>
<organism evidence="2 3">
    <name type="scientific">Promicromonospora thailandica</name>
    <dbReference type="NCBI Taxonomy" id="765201"/>
    <lineage>
        <taxon>Bacteria</taxon>
        <taxon>Bacillati</taxon>
        <taxon>Actinomycetota</taxon>
        <taxon>Actinomycetes</taxon>
        <taxon>Micrococcales</taxon>
        <taxon>Promicromonosporaceae</taxon>
        <taxon>Promicromonospora</taxon>
    </lineage>
</organism>
<dbReference type="InterPro" id="IPR000415">
    <property type="entry name" value="Nitroreductase-like"/>
</dbReference>
<gene>
    <name evidence="2" type="ORF">APR03_002174</name>
</gene>
<name>A0A9X2GAC2_9MICO</name>
<dbReference type="Proteomes" id="UP001139493">
    <property type="component" value="Unassembled WGS sequence"/>
</dbReference>
<evidence type="ECO:0000259" key="1">
    <source>
        <dbReference type="Pfam" id="PF00881"/>
    </source>
</evidence>
<dbReference type="Pfam" id="PF00881">
    <property type="entry name" value="Nitroreductase"/>
    <property type="match status" value="1"/>
</dbReference>
<dbReference type="AlphaFoldDB" id="A0A9X2GAC2"/>
<feature type="domain" description="Nitroreductase" evidence="1">
    <location>
        <begin position="24"/>
        <end position="167"/>
    </location>
</feature>
<protein>
    <submittedName>
        <fullName evidence="2">3-hydroxypropanoate dehydrogenase</fullName>
    </submittedName>
</protein>
<evidence type="ECO:0000313" key="2">
    <source>
        <dbReference type="EMBL" id="MCP2264831.1"/>
    </source>
</evidence>
<dbReference type="Gene3D" id="3.40.109.10">
    <property type="entry name" value="NADH Oxidase"/>
    <property type="match status" value="1"/>
</dbReference>
<comment type="caution">
    <text evidence="2">The sequence shown here is derived from an EMBL/GenBank/DDBJ whole genome shotgun (WGS) entry which is preliminary data.</text>
</comment>
<dbReference type="PANTHER" id="PTHR43543:SF1">
    <property type="entry name" value="MALONIC SEMIALDEHYDE REDUCTASE RUTE-RELATED"/>
    <property type="match status" value="1"/>
</dbReference>
<dbReference type="EMBL" id="JAMTCS010000006">
    <property type="protein sequence ID" value="MCP2264831.1"/>
    <property type="molecule type" value="Genomic_DNA"/>
</dbReference>
<keyword evidence="3" id="KW-1185">Reference proteome</keyword>
<dbReference type="NCBIfam" id="NF003768">
    <property type="entry name" value="PRK05365.1"/>
    <property type="match status" value="1"/>
</dbReference>
<dbReference type="InterPro" id="IPR029479">
    <property type="entry name" value="Nitroreductase"/>
</dbReference>
<evidence type="ECO:0000313" key="3">
    <source>
        <dbReference type="Proteomes" id="UP001139493"/>
    </source>
</evidence>
<dbReference type="GO" id="GO:0016491">
    <property type="term" value="F:oxidoreductase activity"/>
    <property type="evidence" value="ECO:0007669"/>
    <property type="project" value="InterPro"/>
</dbReference>
<accession>A0A9X2GAC2</accession>
<sequence length="204" mass="22237">MTETLEATGLAIDDATADRLFRTARTVTTFADTEVTDEQLAAVYDLVKWGPTMMNTSPLRMLVVRDPEARRRLVERVPEGNQERVAKAPVTVVLAYDTDFHERLDVLVPHMPGARDMFAGDAGARAEDARTSAQIQAGYFIVGLRAAGLAAGPMHGNYGEIDAEFLGDTAWKSFLVINVSVAEGADTTRPRAPRLSFEDAARIV</sequence>
<dbReference type="PANTHER" id="PTHR43543">
    <property type="entry name" value="MALONIC SEMIALDEHYDE REDUCTASE RUTE-RELATED"/>
    <property type="match status" value="1"/>
</dbReference>